<dbReference type="InterPro" id="IPR003593">
    <property type="entry name" value="AAA+_ATPase"/>
</dbReference>
<gene>
    <name evidence="5" type="primary">istB</name>
    <name evidence="5" type="ORF">K7C98_02360</name>
</gene>
<dbReference type="InterPro" id="IPR028350">
    <property type="entry name" value="DNAC/IstB-like"/>
</dbReference>
<dbReference type="PANTHER" id="PTHR30050:SF4">
    <property type="entry name" value="ATP-BINDING PROTEIN RV3427C IN INSERTION SEQUENCE-RELATED"/>
    <property type="match status" value="1"/>
</dbReference>
<dbReference type="SUPFAM" id="SSF52540">
    <property type="entry name" value="P-loop containing nucleoside triphosphate hydrolases"/>
    <property type="match status" value="1"/>
</dbReference>
<comment type="caution">
    <text evidence="5">The sequence shown here is derived from an EMBL/GenBank/DDBJ whole genome shotgun (WGS) entry which is preliminary data.</text>
</comment>
<evidence type="ECO:0000313" key="5">
    <source>
        <dbReference type="EMBL" id="MBZ5708083.1"/>
    </source>
</evidence>
<organism evidence="5 6">
    <name type="scientific">Nannocystis pusilla</name>
    <dbReference type="NCBI Taxonomy" id="889268"/>
    <lineage>
        <taxon>Bacteria</taxon>
        <taxon>Pseudomonadati</taxon>
        <taxon>Myxococcota</taxon>
        <taxon>Polyangia</taxon>
        <taxon>Nannocystales</taxon>
        <taxon>Nannocystaceae</taxon>
        <taxon>Nannocystis</taxon>
    </lineage>
</organism>
<dbReference type="RefSeq" id="WP_096327095.1">
    <property type="nucleotide sequence ID" value="NZ_JAIRAU010000001.1"/>
</dbReference>
<protein>
    <submittedName>
        <fullName evidence="5">IS21-like element helper ATPase IstB</fullName>
    </submittedName>
</protein>
<evidence type="ECO:0000256" key="1">
    <source>
        <dbReference type="ARBA" id="ARBA00008059"/>
    </source>
</evidence>
<proteinExistence type="inferred from homology"/>
<dbReference type="SMART" id="SM00382">
    <property type="entry name" value="AAA"/>
    <property type="match status" value="1"/>
</dbReference>
<reference evidence="5" key="1">
    <citation type="submission" date="2021-08" db="EMBL/GenBank/DDBJ databases">
        <authorList>
            <person name="Stevens D.C."/>
        </authorList>
    </citation>
    <scope>NUCLEOTIDE SEQUENCE</scope>
    <source>
        <strain evidence="5">DSM 53165</strain>
    </source>
</reference>
<evidence type="ECO:0000259" key="4">
    <source>
        <dbReference type="SMART" id="SM00382"/>
    </source>
</evidence>
<keyword evidence="3" id="KW-0067">ATP-binding</keyword>
<evidence type="ECO:0000256" key="2">
    <source>
        <dbReference type="ARBA" id="ARBA00022741"/>
    </source>
</evidence>
<keyword evidence="2" id="KW-0547">Nucleotide-binding</keyword>
<dbReference type="Proteomes" id="UP001139031">
    <property type="component" value="Unassembled WGS sequence"/>
</dbReference>
<dbReference type="Pfam" id="PF01695">
    <property type="entry name" value="IstB_IS21"/>
    <property type="match status" value="1"/>
</dbReference>
<feature type="domain" description="AAA+ ATPase" evidence="4">
    <location>
        <begin position="92"/>
        <end position="227"/>
    </location>
</feature>
<keyword evidence="6" id="KW-1185">Reference proteome</keyword>
<dbReference type="PANTHER" id="PTHR30050">
    <property type="entry name" value="CHROMOSOMAL REPLICATION INITIATOR PROTEIN DNAA"/>
    <property type="match status" value="1"/>
</dbReference>
<dbReference type="PIRSF" id="PIRSF003073">
    <property type="entry name" value="DNAC_TnpB_IstB"/>
    <property type="match status" value="1"/>
</dbReference>
<dbReference type="InterPro" id="IPR027417">
    <property type="entry name" value="P-loop_NTPase"/>
</dbReference>
<comment type="similarity">
    <text evidence="1">Belongs to the IS21/IS1162 putative ATP-binding protein family.</text>
</comment>
<accession>A0ABS7TIM3</accession>
<dbReference type="InterPro" id="IPR002611">
    <property type="entry name" value="IstB_ATP-bd"/>
</dbReference>
<dbReference type="NCBIfam" id="NF038214">
    <property type="entry name" value="IS21_help_AAA"/>
    <property type="match status" value="1"/>
</dbReference>
<dbReference type="CDD" id="cd00009">
    <property type="entry name" value="AAA"/>
    <property type="match status" value="1"/>
</dbReference>
<sequence length="253" mass="28809">MTTNHDDPLRRRAAALGLHGVLTHWHTHAREPWLQRLIEIEEVERKRRNYERRLRDAQLSAIKPLAEFDWKHPKKIDQGHIQELFQLHFLRDATNVVFIGPNGVGKTMLAQNLALHALGLGHTARFVSASAMLTDLASQDGALALKRRLHRFAKPELLVVDEVGYLSYSDRSADLLFEVLNQRYGRVSTVVTTNRPFSEWSAIFPNATCVGTLVDRLCHHAEIVEIAGDSYRLKEAKDRRSRRSQRANAVAAE</sequence>
<evidence type="ECO:0000313" key="6">
    <source>
        <dbReference type="Proteomes" id="UP001139031"/>
    </source>
</evidence>
<dbReference type="InterPro" id="IPR047661">
    <property type="entry name" value="IstB"/>
</dbReference>
<evidence type="ECO:0000256" key="3">
    <source>
        <dbReference type="ARBA" id="ARBA00022840"/>
    </source>
</evidence>
<dbReference type="EMBL" id="JAIRAU010000001">
    <property type="protein sequence ID" value="MBZ5708083.1"/>
    <property type="molecule type" value="Genomic_DNA"/>
</dbReference>
<name>A0ABS7TIM3_9BACT</name>
<dbReference type="Gene3D" id="3.40.50.300">
    <property type="entry name" value="P-loop containing nucleotide triphosphate hydrolases"/>
    <property type="match status" value="1"/>
</dbReference>